<comment type="caution">
    <text evidence="2">The sequence shown here is derived from an EMBL/GenBank/DDBJ whole genome shotgun (WGS) entry which is preliminary data.</text>
</comment>
<reference evidence="2 3" key="1">
    <citation type="journal article" date="2019" name="Int. J. Syst. Evol. Microbiol.">
        <title>The Global Catalogue of Microorganisms (GCM) 10K type strain sequencing project: providing services to taxonomists for standard genome sequencing and annotation.</title>
        <authorList>
            <consortium name="The Broad Institute Genomics Platform"/>
            <consortium name="The Broad Institute Genome Sequencing Center for Infectious Disease"/>
            <person name="Wu L."/>
            <person name="Ma J."/>
        </authorList>
    </citation>
    <scope>NUCLEOTIDE SEQUENCE [LARGE SCALE GENOMIC DNA]</scope>
    <source>
        <strain evidence="2 3">JCM 15914</strain>
    </source>
</reference>
<proteinExistence type="predicted"/>
<protein>
    <submittedName>
        <fullName evidence="2">Uncharacterized protein</fullName>
    </submittedName>
</protein>
<dbReference type="EMBL" id="BAAAQA010000007">
    <property type="protein sequence ID" value="GAA2112718.1"/>
    <property type="molecule type" value="Genomic_DNA"/>
</dbReference>
<evidence type="ECO:0000256" key="1">
    <source>
        <dbReference type="SAM" id="Phobius"/>
    </source>
</evidence>
<keyword evidence="1" id="KW-1133">Transmembrane helix</keyword>
<dbReference type="Proteomes" id="UP001500166">
    <property type="component" value="Unassembled WGS sequence"/>
</dbReference>
<organism evidence="2 3">
    <name type="scientific">Kocuria atrinae</name>
    <dbReference type="NCBI Taxonomy" id="592377"/>
    <lineage>
        <taxon>Bacteria</taxon>
        <taxon>Bacillati</taxon>
        <taxon>Actinomycetota</taxon>
        <taxon>Actinomycetes</taxon>
        <taxon>Micrococcales</taxon>
        <taxon>Micrococcaceae</taxon>
        <taxon>Kocuria</taxon>
    </lineage>
</organism>
<feature type="transmembrane region" description="Helical" evidence="1">
    <location>
        <begin position="70"/>
        <end position="90"/>
    </location>
</feature>
<accession>A0ABN2XK63</accession>
<keyword evidence="1" id="KW-0812">Transmembrane</keyword>
<feature type="transmembrane region" description="Helical" evidence="1">
    <location>
        <begin position="96"/>
        <end position="115"/>
    </location>
</feature>
<gene>
    <name evidence="2" type="ORF">GCM10009824_08960</name>
</gene>
<keyword evidence="3" id="KW-1185">Reference proteome</keyword>
<name>A0ABN2XK63_9MICC</name>
<keyword evidence="1" id="KW-0472">Membrane</keyword>
<evidence type="ECO:0000313" key="2">
    <source>
        <dbReference type="EMBL" id="GAA2112718.1"/>
    </source>
</evidence>
<evidence type="ECO:0000313" key="3">
    <source>
        <dbReference type="Proteomes" id="UP001500166"/>
    </source>
</evidence>
<sequence>MERAVLASRAHSMTRMFLHGGIKDFRHVRMGTCRCPCAAGERLMAWGMEPDQRAANVDAERGIPSAIRPFIPAFLVVLLGIGTLMLRVAGAINDTASSIVFAILIAAGLLFYVLINRGIDPK</sequence>